<reference evidence="9" key="1">
    <citation type="submission" date="2019-08" db="EMBL/GenBank/DDBJ databases">
        <title>Limnoglobus roseus gen. nov., sp. nov., a novel freshwater planctomycete with a giant genome from the family Gemmataceae.</title>
        <authorList>
            <person name="Kulichevskaya I.S."/>
            <person name="Naumoff D.G."/>
            <person name="Miroshnikov K."/>
            <person name="Ivanova A."/>
            <person name="Philippov D.A."/>
            <person name="Hakobyan A."/>
            <person name="Rijpstra I.C."/>
            <person name="Sinninghe Damste J.S."/>
            <person name="Liesack W."/>
            <person name="Dedysh S.N."/>
        </authorList>
    </citation>
    <scope>NUCLEOTIDE SEQUENCE [LARGE SCALE GENOMIC DNA]</scope>
    <source>
        <strain evidence="9">PX52</strain>
    </source>
</reference>
<dbReference type="InterPro" id="IPR011010">
    <property type="entry name" value="DNA_brk_join_enz"/>
</dbReference>
<evidence type="ECO:0000256" key="5">
    <source>
        <dbReference type="SAM" id="Coils"/>
    </source>
</evidence>
<evidence type="ECO:0000256" key="2">
    <source>
        <dbReference type="ARBA" id="ARBA00023125"/>
    </source>
</evidence>
<keyword evidence="5" id="KW-0175">Coiled coil</keyword>
<feature type="coiled-coil region" evidence="5">
    <location>
        <begin position="103"/>
        <end position="130"/>
    </location>
</feature>
<dbReference type="Gene3D" id="1.10.443.10">
    <property type="entry name" value="Intergrase catalytic core"/>
    <property type="match status" value="1"/>
</dbReference>
<organism evidence="8 9">
    <name type="scientific">Limnoglobus roseus</name>
    <dbReference type="NCBI Taxonomy" id="2598579"/>
    <lineage>
        <taxon>Bacteria</taxon>
        <taxon>Pseudomonadati</taxon>
        <taxon>Planctomycetota</taxon>
        <taxon>Planctomycetia</taxon>
        <taxon>Gemmatales</taxon>
        <taxon>Gemmataceae</taxon>
        <taxon>Limnoglobus</taxon>
    </lineage>
</organism>
<evidence type="ECO:0000256" key="1">
    <source>
        <dbReference type="ARBA" id="ARBA00022908"/>
    </source>
</evidence>
<dbReference type="KEGG" id="lrs:PX52LOC_04728"/>
<evidence type="ECO:0000259" key="6">
    <source>
        <dbReference type="PROSITE" id="PS51898"/>
    </source>
</evidence>
<dbReference type="InterPro" id="IPR044068">
    <property type="entry name" value="CB"/>
</dbReference>
<dbReference type="CDD" id="cd00397">
    <property type="entry name" value="DNA_BRE_C"/>
    <property type="match status" value="1"/>
</dbReference>
<dbReference type="SUPFAM" id="SSF56349">
    <property type="entry name" value="DNA breaking-rejoining enzymes"/>
    <property type="match status" value="1"/>
</dbReference>
<evidence type="ECO:0000313" key="8">
    <source>
        <dbReference type="EMBL" id="QEL17728.1"/>
    </source>
</evidence>
<dbReference type="InterPro" id="IPR013762">
    <property type="entry name" value="Integrase-like_cat_sf"/>
</dbReference>
<protein>
    <submittedName>
        <fullName evidence="8">Integrase</fullName>
    </submittedName>
</protein>
<dbReference type="GO" id="GO:0003677">
    <property type="term" value="F:DNA binding"/>
    <property type="evidence" value="ECO:0007669"/>
    <property type="project" value="UniProtKB-UniRule"/>
</dbReference>
<dbReference type="Pfam" id="PF00589">
    <property type="entry name" value="Phage_integrase"/>
    <property type="match status" value="1"/>
</dbReference>
<dbReference type="PANTHER" id="PTHR30349">
    <property type="entry name" value="PHAGE INTEGRASE-RELATED"/>
    <property type="match status" value="1"/>
</dbReference>
<dbReference type="OrthoDB" id="292546at2"/>
<dbReference type="InterPro" id="IPR002104">
    <property type="entry name" value="Integrase_catalytic"/>
</dbReference>
<dbReference type="PANTHER" id="PTHR30349:SF64">
    <property type="entry name" value="PROPHAGE INTEGRASE INTD-RELATED"/>
    <property type="match status" value="1"/>
</dbReference>
<dbReference type="GO" id="GO:0015074">
    <property type="term" value="P:DNA integration"/>
    <property type="evidence" value="ECO:0007669"/>
    <property type="project" value="UniProtKB-KW"/>
</dbReference>
<name>A0A5C1ALF1_9BACT</name>
<dbReference type="Proteomes" id="UP000324974">
    <property type="component" value="Chromosome"/>
</dbReference>
<keyword evidence="3" id="KW-0233">DNA recombination</keyword>
<keyword evidence="2 4" id="KW-0238">DNA-binding</keyword>
<keyword evidence="9" id="KW-1185">Reference proteome</keyword>
<gene>
    <name evidence="8" type="ORF">PX52LOC_04728</name>
</gene>
<dbReference type="EMBL" id="CP042425">
    <property type="protein sequence ID" value="QEL17728.1"/>
    <property type="molecule type" value="Genomic_DNA"/>
</dbReference>
<evidence type="ECO:0000256" key="4">
    <source>
        <dbReference type="PROSITE-ProRule" id="PRU01248"/>
    </source>
</evidence>
<dbReference type="PROSITE" id="PS51898">
    <property type="entry name" value="TYR_RECOMBINASE"/>
    <property type="match status" value="1"/>
</dbReference>
<evidence type="ECO:0000313" key="9">
    <source>
        <dbReference type="Proteomes" id="UP000324974"/>
    </source>
</evidence>
<dbReference type="RefSeq" id="WP_149112296.1">
    <property type="nucleotide sequence ID" value="NZ_CP042425.1"/>
</dbReference>
<feature type="domain" description="Core-binding (CB)" evidence="7">
    <location>
        <begin position="111"/>
        <end position="193"/>
    </location>
</feature>
<proteinExistence type="predicted"/>
<sequence length="520" mass="57770">MGFVFQQKTTRPLPPGAEIIEKNGSKFARYRVRGKVRTAPLSEDGTKIVTKSAMYHARYDNAEGEEVTRKTGCRDEQSARQMLAGWEKEVDQIRAGILDPKLLDTVRKAATALEEHLTEYERTLRAEEVSKVYRENVLRAVRRVAAECQFATLAAFEMAAVERWFADRGAAGDSARTRNYYRESLIAFGNWAVSKGRLAAHRFAELYKADAKADPRRKRRSLTEEELGRLLAVAATRPLKDAQTIRRGNNRGKAIAKLTAKAVDRWEAVGRERALIYKTLVLTGLRADELRTLQVAQLDLMPGAAFLELDAADEKSREGNAIALRDDLAADLGQWLADTGKRGRDRVFKVPTSLRLVLDRDLRAAGIPKRDDRGRTIDVHAMRTTFGTLLNRAGVQARTAQQAMRHSDIKLTMGVYTDERLIDTRAAVEKLPALPLQPTRRQTSVTSPVTCAPVQTGHPVPSLVIYLADEGQAENEGVGVKNPGNVNENALESPSVTQGHVVSESRADRIRTCDLLVPNQ</sequence>
<dbReference type="GO" id="GO:0006310">
    <property type="term" value="P:DNA recombination"/>
    <property type="evidence" value="ECO:0007669"/>
    <property type="project" value="UniProtKB-KW"/>
</dbReference>
<feature type="domain" description="Tyr recombinase" evidence="6">
    <location>
        <begin position="217"/>
        <end position="429"/>
    </location>
</feature>
<dbReference type="AlphaFoldDB" id="A0A5C1ALF1"/>
<keyword evidence="1" id="KW-0229">DNA integration</keyword>
<evidence type="ECO:0000256" key="3">
    <source>
        <dbReference type="ARBA" id="ARBA00023172"/>
    </source>
</evidence>
<dbReference type="PROSITE" id="PS51900">
    <property type="entry name" value="CB"/>
    <property type="match status" value="1"/>
</dbReference>
<accession>A0A5C1ALF1</accession>
<dbReference type="InterPro" id="IPR050090">
    <property type="entry name" value="Tyrosine_recombinase_XerCD"/>
</dbReference>
<evidence type="ECO:0000259" key="7">
    <source>
        <dbReference type="PROSITE" id="PS51900"/>
    </source>
</evidence>